<organism evidence="3 4">
    <name type="scientific">Candidatus Barnesiella excrementipullorum</name>
    <dbReference type="NCBI Taxonomy" id="2838479"/>
    <lineage>
        <taxon>Bacteria</taxon>
        <taxon>Pseudomonadati</taxon>
        <taxon>Bacteroidota</taxon>
        <taxon>Bacteroidia</taxon>
        <taxon>Bacteroidales</taxon>
        <taxon>Barnesiellaceae</taxon>
        <taxon>Barnesiella</taxon>
    </lineage>
</organism>
<comment type="caution">
    <text evidence="3">The sequence shown here is derived from an EMBL/GenBank/DDBJ whole genome shotgun (WGS) entry which is preliminary data.</text>
</comment>
<dbReference type="GO" id="GO:0052689">
    <property type="term" value="F:carboxylic ester hydrolase activity"/>
    <property type="evidence" value="ECO:0007669"/>
    <property type="project" value="UniProtKB-ARBA"/>
</dbReference>
<protein>
    <submittedName>
        <fullName evidence="3">Alpha/beta fold hydrolase</fullName>
    </submittedName>
</protein>
<keyword evidence="1 3" id="KW-0378">Hydrolase</keyword>
<evidence type="ECO:0000313" key="4">
    <source>
        <dbReference type="Proteomes" id="UP000824246"/>
    </source>
</evidence>
<reference evidence="3" key="2">
    <citation type="submission" date="2021-04" db="EMBL/GenBank/DDBJ databases">
        <authorList>
            <person name="Gilroy R."/>
        </authorList>
    </citation>
    <scope>NUCLEOTIDE SEQUENCE</scope>
    <source>
        <strain evidence="3">ChiHjej12B11-16260</strain>
    </source>
</reference>
<dbReference type="AlphaFoldDB" id="A0A9D1VPV2"/>
<dbReference type="InterPro" id="IPR050261">
    <property type="entry name" value="FrsA_esterase"/>
</dbReference>
<evidence type="ECO:0000313" key="3">
    <source>
        <dbReference type="EMBL" id="HIX44626.1"/>
    </source>
</evidence>
<accession>A0A9D1VPV2</accession>
<dbReference type="Proteomes" id="UP000824246">
    <property type="component" value="Unassembled WGS sequence"/>
</dbReference>
<dbReference type="InterPro" id="IPR022742">
    <property type="entry name" value="Hydrolase_4"/>
</dbReference>
<dbReference type="InterPro" id="IPR029058">
    <property type="entry name" value="AB_hydrolase_fold"/>
</dbReference>
<reference evidence="3" key="1">
    <citation type="journal article" date="2021" name="PeerJ">
        <title>Extensive microbial diversity within the chicken gut microbiome revealed by metagenomics and culture.</title>
        <authorList>
            <person name="Gilroy R."/>
            <person name="Ravi A."/>
            <person name="Getino M."/>
            <person name="Pursley I."/>
            <person name="Horton D.L."/>
            <person name="Alikhan N.F."/>
            <person name="Baker D."/>
            <person name="Gharbi K."/>
            <person name="Hall N."/>
            <person name="Watson M."/>
            <person name="Adriaenssens E.M."/>
            <person name="Foster-Nyarko E."/>
            <person name="Jarju S."/>
            <person name="Secka A."/>
            <person name="Antonio M."/>
            <person name="Oren A."/>
            <person name="Chaudhuri R.R."/>
            <person name="La Ragione R."/>
            <person name="Hildebrand F."/>
            <person name="Pallen M.J."/>
        </authorList>
    </citation>
    <scope>NUCLEOTIDE SEQUENCE</scope>
    <source>
        <strain evidence="3">ChiHjej12B11-16260</strain>
    </source>
</reference>
<dbReference type="Gene3D" id="3.40.50.1820">
    <property type="entry name" value="alpha/beta hydrolase"/>
    <property type="match status" value="1"/>
</dbReference>
<dbReference type="SUPFAM" id="SSF53474">
    <property type="entry name" value="alpha/beta-Hydrolases"/>
    <property type="match status" value="1"/>
</dbReference>
<name>A0A9D1VPV2_9BACT</name>
<dbReference type="PANTHER" id="PTHR22946">
    <property type="entry name" value="DIENELACTONE HYDROLASE DOMAIN-CONTAINING PROTEIN-RELATED"/>
    <property type="match status" value="1"/>
</dbReference>
<dbReference type="EMBL" id="DXFB01000005">
    <property type="protein sequence ID" value="HIX44626.1"/>
    <property type="molecule type" value="Genomic_DNA"/>
</dbReference>
<dbReference type="PANTHER" id="PTHR22946:SF9">
    <property type="entry name" value="POLYKETIDE TRANSFERASE AF380"/>
    <property type="match status" value="1"/>
</dbReference>
<evidence type="ECO:0000256" key="1">
    <source>
        <dbReference type="ARBA" id="ARBA00022801"/>
    </source>
</evidence>
<gene>
    <name evidence="3" type="ORF">H9982_00220</name>
</gene>
<proteinExistence type="predicted"/>
<dbReference type="Pfam" id="PF12146">
    <property type="entry name" value="Hydrolase_4"/>
    <property type="match status" value="1"/>
</dbReference>
<sequence length="309" mass="34880">MNELVMRRLLVICLCLCGVLASWAIKPDRQYIRYPYHNGLIYEPLEVVTTDGYRIETWFYPAQMLSDSVQSSDEPLPFKTIDAEPRPTLIICNGDAANMSYYQMMLAACYAANGYNVVTFDWRGFGASDPFEMDTDYLCYTEMLLDYDAVIDAVARLPYVDDDKIFLLGWSTGAYLSMIAAQRNEVCGCILRGCITSFEDAIPVIKHDKGNDDLNLVVPADFPLEAQPLPAAPHFKCDVLLVVGENDTRTPPWMSQKIYDALPEAIYKELWIVPGARHSAQEAPEFMALPEFLARTISFMEASARRESL</sequence>
<feature type="domain" description="Serine aminopeptidase S33" evidence="2">
    <location>
        <begin position="84"/>
        <end position="193"/>
    </location>
</feature>
<evidence type="ECO:0000259" key="2">
    <source>
        <dbReference type="Pfam" id="PF12146"/>
    </source>
</evidence>